<dbReference type="Gene3D" id="2.120.10.30">
    <property type="entry name" value="TolB, C-terminal domain"/>
    <property type="match status" value="1"/>
</dbReference>
<dbReference type="PANTHER" id="PTHR24104:SF57">
    <property type="entry name" value="BEE-MILK PROTEIN"/>
    <property type="match status" value="1"/>
</dbReference>
<dbReference type="GO" id="GO:0061630">
    <property type="term" value="F:ubiquitin protein ligase activity"/>
    <property type="evidence" value="ECO:0007669"/>
    <property type="project" value="TreeGrafter"/>
</dbReference>
<feature type="region of interest" description="Disordered" evidence="2">
    <location>
        <begin position="57"/>
        <end position="86"/>
    </location>
</feature>
<evidence type="ECO:0000313" key="4">
    <source>
        <dbReference type="Proteomes" id="UP000694844"/>
    </source>
</evidence>
<organism evidence="4 6">
    <name type="scientific">Crassostrea virginica</name>
    <name type="common">Eastern oyster</name>
    <dbReference type="NCBI Taxonomy" id="6565"/>
    <lineage>
        <taxon>Eukaryota</taxon>
        <taxon>Metazoa</taxon>
        <taxon>Spiralia</taxon>
        <taxon>Lophotrochozoa</taxon>
        <taxon>Mollusca</taxon>
        <taxon>Bivalvia</taxon>
        <taxon>Autobranchia</taxon>
        <taxon>Pteriomorphia</taxon>
        <taxon>Ostreida</taxon>
        <taxon>Ostreoidea</taxon>
        <taxon>Ostreidae</taxon>
        <taxon>Crassostrea</taxon>
    </lineage>
</organism>
<dbReference type="AlphaFoldDB" id="A0A8B8ECF0"/>
<dbReference type="GO" id="GO:0008270">
    <property type="term" value="F:zinc ion binding"/>
    <property type="evidence" value="ECO:0007669"/>
    <property type="project" value="UniProtKB-KW"/>
</dbReference>
<evidence type="ECO:0000259" key="3">
    <source>
        <dbReference type="PROSITE" id="PS50119"/>
    </source>
</evidence>
<keyword evidence="1" id="KW-0863">Zinc-finger</keyword>
<dbReference type="RefSeq" id="XP_022337238.1">
    <property type="nucleotide sequence ID" value="XM_022481530.1"/>
</dbReference>
<dbReference type="GeneID" id="111133282"/>
<name>A0A8B8ECF0_CRAVI</name>
<dbReference type="SUPFAM" id="SSF63829">
    <property type="entry name" value="Calcium-dependent phosphotriesterase"/>
    <property type="match status" value="1"/>
</dbReference>
<accession>A0A8B8ECF0</accession>
<dbReference type="InterPro" id="IPR050952">
    <property type="entry name" value="TRIM-NHL_E3_ligases"/>
</dbReference>
<dbReference type="Proteomes" id="UP000694844">
    <property type="component" value="Chromosome 5"/>
</dbReference>
<feature type="compositionally biased region" description="Acidic residues" evidence="2">
    <location>
        <begin position="641"/>
        <end position="650"/>
    </location>
</feature>
<feature type="region of interest" description="Disordered" evidence="2">
    <location>
        <begin position="564"/>
        <end position="583"/>
    </location>
</feature>
<keyword evidence="1" id="KW-0479">Metal-binding</keyword>
<evidence type="ECO:0000256" key="1">
    <source>
        <dbReference type="PROSITE-ProRule" id="PRU00024"/>
    </source>
</evidence>
<evidence type="ECO:0000256" key="2">
    <source>
        <dbReference type="SAM" id="MobiDB-lite"/>
    </source>
</evidence>
<dbReference type="GO" id="GO:0043161">
    <property type="term" value="P:proteasome-mediated ubiquitin-dependent protein catabolic process"/>
    <property type="evidence" value="ECO:0007669"/>
    <property type="project" value="TreeGrafter"/>
</dbReference>
<dbReference type="InterPro" id="IPR011042">
    <property type="entry name" value="6-blade_b-propeller_TolB-like"/>
</dbReference>
<sequence length="668" mass="77123">METTRISTQVSVKHCSLCHGDTEYYCYGCRQDLCIQCKKLHVIDLSTKTHEVTRYIERMKYPPKDESEESGDPDSRDSSKQVKTARSGNSVSLPVWLSPSEQRRQYSGSIYYLRGETIYNRLVMLEGVRQDLKTGHKAVTIRGLSMAGMIGQVPKDKIEDVLAGDLEDRCIIQKTRMTRHMTRLLQYVHRYEQLNDIMVKQPIKFLRIMTRKHDSLKIQGKLHIQKDQEKLLTQKGKKEMVNMVVNLMKGMRLVETGKRQAPGTELLLTLMSSPVLQKSLSVTGVDACFHISCVTPDRVWVSDQYNLILTDTATGEQLHSVEDPSGAWNGIHTVNCDSELIYIDKDNNINKLSSDMKTTTTLIKHTDATWTPRCVYCSPSSGDLLVGMRDTDTYRTGKVMRYDNTGKRKQTIPHNDNTPHDLYKYPWSITENNNGDVLVSDWHRNAVVVTSGEGVHRFSYTGPPSGSELDPRGICTDVMSHILVSDWKTATVQMLDRDGQFLSYLLTRHSPGIHGPPFGLSIDVTNHVLCVGSSYKNTLSVYRYINRHLALSDNREHCDVSRSSETFNSRHIPGLTQEEFDRQKEEKRRKWEEARRRRREKRRQRIAQEEHDSMTWVESDDEEVMYDWWRSDEEGGWSDSWTEEEEEEKEEEVKEKEHHTCCWKCNLI</sequence>
<feature type="region of interest" description="Disordered" evidence="2">
    <location>
        <begin position="633"/>
        <end position="653"/>
    </location>
</feature>
<protein>
    <submittedName>
        <fullName evidence="5 6">Uncharacterized protein LOC111133282 isoform X2</fullName>
    </submittedName>
</protein>
<gene>
    <name evidence="5 6" type="primary">LOC111133282</name>
</gene>
<feature type="domain" description="B box-type" evidence="3">
    <location>
        <begin position="10"/>
        <end position="55"/>
    </location>
</feature>
<dbReference type="InterPro" id="IPR000315">
    <property type="entry name" value="Znf_B-box"/>
</dbReference>
<reference evidence="5 6" key="1">
    <citation type="submission" date="2025-04" db="UniProtKB">
        <authorList>
            <consortium name="RefSeq"/>
        </authorList>
    </citation>
    <scope>IDENTIFICATION</scope>
    <source>
        <tissue evidence="5 6">Whole sample</tissue>
    </source>
</reference>
<evidence type="ECO:0000313" key="6">
    <source>
        <dbReference type="RefSeq" id="XP_022337238.1"/>
    </source>
</evidence>
<proteinExistence type="predicted"/>
<dbReference type="PROSITE" id="PS50119">
    <property type="entry name" value="ZF_BBOX"/>
    <property type="match status" value="1"/>
</dbReference>
<dbReference type="OrthoDB" id="6124272at2759"/>
<keyword evidence="1" id="KW-0862">Zinc</keyword>
<keyword evidence="4" id="KW-1185">Reference proteome</keyword>
<evidence type="ECO:0000313" key="5">
    <source>
        <dbReference type="RefSeq" id="XP_022337237.1"/>
    </source>
</evidence>
<dbReference type="RefSeq" id="XP_022337237.1">
    <property type="nucleotide sequence ID" value="XM_022481529.1"/>
</dbReference>
<dbReference type="GO" id="GO:0000209">
    <property type="term" value="P:protein polyubiquitination"/>
    <property type="evidence" value="ECO:0007669"/>
    <property type="project" value="TreeGrafter"/>
</dbReference>
<dbReference type="PANTHER" id="PTHR24104">
    <property type="entry name" value="E3 UBIQUITIN-PROTEIN LIGASE NHLRC1-RELATED"/>
    <property type="match status" value="1"/>
</dbReference>